<protein>
    <submittedName>
        <fullName evidence="4">AAA family ATPase</fullName>
    </submittedName>
</protein>
<evidence type="ECO:0000259" key="3">
    <source>
        <dbReference type="PROSITE" id="PS51146"/>
    </source>
</evidence>
<keyword evidence="2" id="KW-0067">ATP-binding</keyword>
<sequence>MDHMERLKTGIAGLDELVEGGFPAGRSVLVSGACGTGKTIFGIQYIYKGAKDFHEPGVYVTLDERPELIREDVLRFGWDLKKLEEKNLINVVDGSIAKLGMPSEEEFSLPVTGYDVDKLLLEIMRVIKRIDAKRVVIDSIPALGFNFENPNDVRKAVLKVSYMLMRSGVTSILVSEVQEGANKFGKYGVEEYVVDGVIVLHYMGVGTQSNRTLHIRKMRATNHSEDLHPMKISEKGITVHKIEEEYEEV</sequence>
<accession>A0A938YTT9</accession>
<dbReference type="Gene3D" id="3.40.50.300">
    <property type="entry name" value="P-loop containing nucleotide triphosphate hydrolases"/>
    <property type="match status" value="1"/>
</dbReference>
<dbReference type="EMBL" id="JAFGDB010000047">
    <property type="protein sequence ID" value="MBN2067401.1"/>
    <property type="molecule type" value="Genomic_DNA"/>
</dbReference>
<dbReference type="Pfam" id="PF06745">
    <property type="entry name" value="ATPase"/>
    <property type="match status" value="1"/>
</dbReference>
<dbReference type="PANTHER" id="PTHR43637">
    <property type="entry name" value="UPF0273 PROTEIN TM_0370"/>
    <property type="match status" value="1"/>
</dbReference>
<dbReference type="SUPFAM" id="SSF52540">
    <property type="entry name" value="P-loop containing nucleoside triphosphate hydrolases"/>
    <property type="match status" value="1"/>
</dbReference>
<dbReference type="AlphaFoldDB" id="A0A938YTT9"/>
<comment type="caution">
    <text evidence="4">The sequence shown here is derived from an EMBL/GenBank/DDBJ whole genome shotgun (WGS) entry which is preliminary data.</text>
</comment>
<dbReference type="InterPro" id="IPR014774">
    <property type="entry name" value="KaiC-like_dom"/>
</dbReference>
<dbReference type="InterPro" id="IPR010624">
    <property type="entry name" value="KaiC_dom"/>
</dbReference>
<dbReference type="GO" id="GO:0005524">
    <property type="term" value="F:ATP binding"/>
    <property type="evidence" value="ECO:0007669"/>
    <property type="project" value="UniProtKB-KW"/>
</dbReference>
<dbReference type="Proteomes" id="UP000809243">
    <property type="component" value="Unassembled WGS sequence"/>
</dbReference>
<name>A0A938YTT9_9ARCH</name>
<reference evidence="4" key="1">
    <citation type="submission" date="2021-01" db="EMBL/GenBank/DDBJ databases">
        <title>Active Sulfur Cycling in an Early Earth Analoge.</title>
        <authorList>
            <person name="Hahn C.R."/>
            <person name="Youssef N.H."/>
            <person name="Elshahed M."/>
        </authorList>
    </citation>
    <scope>NUCLEOTIDE SEQUENCE</scope>
    <source>
        <strain evidence="4">Zod_Metabat.1151</strain>
    </source>
</reference>
<evidence type="ECO:0000256" key="2">
    <source>
        <dbReference type="ARBA" id="ARBA00022840"/>
    </source>
</evidence>
<dbReference type="InterPro" id="IPR027417">
    <property type="entry name" value="P-loop_NTPase"/>
</dbReference>
<evidence type="ECO:0000313" key="5">
    <source>
        <dbReference type="Proteomes" id="UP000809243"/>
    </source>
</evidence>
<feature type="domain" description="KaiC" evidence="3">
    <location>
        <begin position="5"/>
        <end position="249"/>
    </location>
</feature>
<gene>
    <name evidence="4" type="ORF">JW744_02950</name>
</gene>
<proteinExistence type="predicted"/>
<dbReference type="PROSITE" id="PS51146">
    <property type="entry name" value="KAIC"/>
    <property type="match status" value="1"/>
</dbReference>
<dbReference type="PANTHER" id="PTHR43637:SF1">
    <property type="entry name" value="UPF0273 PROTEIN TM_0370"/>
    <property type="match status" value="1"/>
</dbReference>
<evidence type="ECO:0000256" key="1">
    <source>
        <dbReference type="ARBA" id="ARBA00022741"/>
    </source>
</evidence>
<evidence type="ECO:0000313" key="4">
    <source>
        <dbReference type="EMBL" id="MBN2067401.1"/>
    </source>
</evidence>
<organism evidence="4 5">
    <name type="scientific">Candidatus Iainarchaeum sp</name>
    <dbReference type="NCBI Taxonomy" id="3101447"/>
    <lineage>
        <taxon>Archaea</taxon>
        <taxon>Candidatus Iainarchaeota</taxon>
        <taxon>Candidatus Iainarchaeia</taxon>
        <taxon>Candidatus Iainarchaeales</taxon>
        <taxon>Candidatus Iainarchaeaceae</taxon>
        <taxon>Candidatus Iainarchaeum</taxon>
    </lineage>
</organism>
<dbReference type="CDD" id="cd01124">
    <property type="entry name" value="KaiC-like"/>
    <property type="match status" value="1"/>
</dbReference>
<keyword evidence="1" id="KW-0547">Nucleotide-binding</keyword>